<keyword evidence="1 2" id="KW-0732">Signal</keyword>
<evidence type="ECO:0000313" key="5">
    <source>
        <dbReference type="Proteomes" id="UP000316778"/>
    </source>
</evidence>
<dbReference type="InterPro" id="IPR001322">
    <property type="entry name" value="Lamin_tail_dom"/>
</dbReference>
<evidence type="ECO:0000313" key="4">
    <source>
        <dbReference type="EMBL" id="TWI91519.1"/>
    </source>
</evidence>
<dbReference type="Pfam" id="PF00932">
    <property type="entry name" value="LTD"/>
    <property type="match status" value="1"/>
</dbReference>
<sequence length="859" mass="92945">MRVLTVMAVLQLCFSSLSHSQIVEHFNAPPVPWQGTDTAWQVSNGMLQSNCLQTNSRFWLWTPAGISLPAAWEWWMQLDFNTSSNNYVDVFLAADSSALLHPGLSGCFVRIGGKNDEVCLYACTPADRERLLIDGRDGLTNRSASVLKVRVTCDEAHHWRLWTDSTGTGLHYVPVGGVTDSSIAAAPGYGIVVRQSTASFFRKHFFDEVEVARLVKDTLPPAPVSLAVLGDRELLLQFSEPVDSVTALATAAYQLSGTAAHPVRVALEGAGVHLFFAAPFPGGDSLQLQVAGVRDVAGNEMRAAALRFLFYRPRAYEVLIQEILPDPEPAPGPLLAEFVELRNTSAYPVQLRDWQLRTRGGTVRLPACQLEPDSLVLLCRKEMTDLFAGSGAVLGLDRFPALYNESDTLMLYDADGAVMHAVAYNKNWYGDEEKKNGGWSLEMISAAAPCTGAANWRAALDPAGSTPGRPNSVAGPGDTTVPRLEHASLQDSATILLRFSHALDSAQAAQSAGYRLLPGPVSIARAVPLSPLFQEVQLHLSNPLGLEGVYTLEMAGPTDCKGVPVTATATLARAAAPDSGTVLISELLFDARSPAPEFVEIHNPGARAIDLQQLYIALLDEDSLPRSSMAVGTAGGLLLPGQYLALTRDPAALCRYYTCKAFDNILQVPALPAFPNEGGTLALYNGAGRRVDIMFYSPDMQLPLADNAKGVSLERLSFQRPAQDPHNWHAAAATAGHATPGSPNSQQLLLQELPGEVTVQPALFSPDNDGMEDMAVITCRLPRPGFIGNITVFDAQGRPVRQLLRNSVLGNEDTIIWDGLGENKQLLPVGIYIIFTEIFDLEGRIKRWKLPVALVRRMS</sequence>
<feature type="chain" id="PRO_5022212114" evidence="2">
    <location>
        <begin position="21"/>
        <end position="859"/>
    </location>
</feature>
<name>A0A562TDC6_CHIJA</name>
<evidence type="ECO:0000259" key="3">
    <source>
        <dbReference type="Pfam" id="PF00932"/>
    </source>
</evidence>
<dbReference type="AlphaFoldDB" id="A0A562TDC6"/>
<dbReference type="RefSeq" id="WP_145710666.1">
    <property type="nucleotide sequence ID" value="NZ_BAAAFY010000001.1"/>
</dbReference>
<accession>A0A562TDC6</accession>
<gene>
    <name evidence="4" type="ORF">LX66_0888</name>
</gene>
<evidence type="ECO:0000256" key="2">
    <source>
        <dbReference type="SAM" id="SignalP"/>
    </source>
</evidence>
<dbReference type="SUPFAM" id="SSF74853">
    <property type="entry name" value="Lamin A/C globular tail domain"/>
    <property type="match status" value="1"/>
</dbReference>
<keyword evidence="5" id="KW-1185">Reference proteome</keyword>
<organism evidence="4 5">
    <name type="scientific">Chitinophaga japonensis</name>
    <name type="common">Flexibacter japonensis</name>
    <dbReference type="NCBI Taxonomy" id="104662"/>
    <lineage>
        <taxon>Bacteria</taxon>
        <taxon>Pseudomonadati</taxon>
        <taxon>Bacteroidota</taxon>
        <taxon>Chitinophagia</taxon>
        <taxon>Chitinophagales</taxon>
        <taxon>Chitinophagaceae</taxon>
        <taxon>Chitinophaga</taxon>
    </lineage>
</organism>
<protein>
    <submittedName>
        <fullName evidence="4">Lamin tail-like protein</fullName>
    </submittedName>
</protein>
<evidence type="ECO:0000256" key="1">
    <source>
        <dbReference type="ARBA" id="ARBA00022729"/>
    </source>
</evidence>
<dbReference type="Proteomes" id="UP000316778">
    <property type="component" value="Unassembled WGS sequence"/>
</dbReference>
<reference evidence="4 5" key="1">
    <citation type="journal article" date="2013" name="Stand. Genomic Sci.">
        <title>Genomic Encyclopedia of Type Strains, Phase I: The one thousand microbial genomes (KMG-I) project.</title>
        <authorList>
            <person name="Kyrpides N.C."/>
            <person name="Woyke T."/>
            <person name="Eisen J.A."/>
            <person name="Garrity G."/>
            <person name="Lilburn T.G."/>
            <person name="Beck B.J."/>
            <person name="Whitman W.B."/>
            <person name="Hugenholtz P."/>
            <person name="Klenk H.P."/>
        </authorList>
    </citation>
    <scope>NUCLEOTIDE SEQUENCE [LARGE SCALE GENOMIC DNA]</scope>
    <source>
        <strain evidence="4 5">DSM 13484</strain>
    </source>
</reference>
<feature type="signal peptide" evidence="2">
    <location>
        <begin position="1"/>
        <end position="20"/>
    </location>
</feature>
<dbReference type="InterPro" id="IPR036415">
    <property type="entry name" value="Lamin_tail_dom_sf"/>
</dbReference>
<dbReference type="Gene3D" id="2.60.40.1220">
    <property type="match status" value="2"/>
</dbReference>
<feature type="domain" description="LTD" evidence="3">
    <location>
        <begin position="317"/>
        <end position="425"/>
    </location>
</feature>
<dbReference type="OrthoDB" id="9758406at2"/>
<proteinExistence type="predicted"/>
<dbReference type="EMBL" id="VLLG01000002">
    <property type="protein sequence ID" value="TWI91519.1"/>
    <property type="molecule type" value="Genomic_DNA"/>
</dbReference>
<comment type="caution">
    <text evidence="4">The sequence shown here is derived from an EMBL/GenBank/DDBJ whole genome shotgun (WGS) entry which is preliminary data.</text>
</comment>
<dbReference type="InterPro" id="IPR014755">
    <property type="entry name" value="Cu-Rt/internalin_Ig-like"/>
</dbReference>
<dbReference type="Gene3D" id="2.60.40.4070">
    <property type="match status" value="1"/>
</dbReference>